<organism evidence="5 6">
    <name type="scientific">Criibacterium bergeronii</name>
    <dbReference type="NCBI Taxonomy" id="1871336"/>
    <lineage>
        <taxon>Bacteria</taxon>
        <taxon>Bacillati</taxon>
        <taxon>Bacillota</taxon>
        <taxon>Clostridia</taxon>
        <taxon>Peptostreptococcales</taxon>
        <taxon>Filifactoraceae</taxon>
        <taxon>Criibacterium</taxon>
    </lineage>
</organism>
<evidence type="ECO:0000256" key="1">
    <source>
        <dbReference type="ARBA" id="ARBA00023015"/>
    </source>
</evidence>
<keyword evidence="6" id="KW-1185">Reference proteome</keyword>
<keyword evidence="1" id="KW-0805">Transcription regulation</keyword>
<name>A0A371IP01_9FIRM</name>
<proteinExistence type="predicted"/>
<dbReference type="Gene3D" id="3.40.50.1360">
    <property type="match status" value="1"/>
</dbReference>
<dbReference type="SMART" id="SM00420">
    <property type="entry name" value="HTH_DEOR"/>
    <property type="match status" value="1"/>
</dbReference>
<evidence type="ECO:0000259" key="4">
    <source>
        <dbReference type="PROSITE" id="PS51000"/>
    </source>
</evidence>
<evidence type="ECO:0000313" key="6">
    <source>
        <dbReference type="Proteomes" id="UP000093352"/>
    </source>
</evidence>
<evidence type="ECO:0000256" key="3">
    <source>
        <dbReference type="ARBA" id="ARBA00023163"/>
    </source>
</evidence>
<keyword evidence="2" id="KW-0238">DNA-binding</keyword>
<dbReference type="InterPro" id="IPR014036">
    <property type="entry name" value="DeoR-like_C"/>
</dbReference>
<dbReference type="InterPro" id="IPR018356">
    <property type="entry name" value="Tscrpt_reg_HTH_DeoR_CS"/>
</dbReference>
<dbReference type="PANTHER" id="PTHR30363:SF44">
    <property type="entry name" value="AGA OPERON TRANSCRIPTIONAL REPRESSOR-RELATED"/>
    <property type="match status" value="1"/>
</dbReference>
<dbReference type="SUPFAM" id="SSF100950">
    <property type="entry name" value="NagB/RpiA/CoA transferase-like"/>
    <property type="match status" value="1"/>
</dbReference>
<dbReference type="InterPro" id="IPR001034">
    <property type="entry name" value="DeoR_HTH"/>
</dbReference>
<dbReference type="PANTHER" id="PTHR30363">
    <property type="entry name" value="HTH-TYPE TRANSCRIPTIONAL REGULATOR SRLR-RELATED"/>
    <property type="match status" value="1"/>
</dbReference>
<dbReference type="AlphaFoldDB" id="A0A371IP01"/>
<dbReference type="InterPro" id="IPR036390">
    <property type="entry name" value="WH_DNA-bd_sf"/>
</dbReference>
<dbReference type="PROSITE" id="PS51000">
    <property type="entry name" value="HTH_DEOR_2"/>
    <property type="match status" value="1"/>
</dbReference>
<dbReference type="InterPro" id="IPR037171">
    <property type="entry name" value="NagB/RpiA_transferase-like"/>
</dbReference>
<dbReference type="GO" id="GO:0003700">
    <property type="term" value="F:DNA-binding transcription factor activity"/>
    <property type="evidence" value="ECO:0007669"/>
    <property type="project" value="InterPro"/>
</dbReference>
<evidence type="ECO:0000256" key="2">
    <source>
        <dbReference type="ARBA" id="ARBA00023125"/>
    </source>
</evidence>
<evidence type="ECO:0000313" key="5">
    <source>
        <dbReference type="EMBL" id="RDY22218.1"/>
    </source>
</evidence>
<dbReference type="EMBL" id="MBEW02000001">
    <property type="protein sequence ID" value="RDY22218.1"/>
    <property type="molecule type" value="Genomic_DNA"/>
</dbReference>
<dbReference type="Pfam" id="PF08220">
    <property type="entry name" value="HTH_DeoR"/>
    <property type="match status" value="1"/>
</dbReference>
<dbReference type="PRINTS" id="PR00037">
    <property type="entry name" value="HTHLACR"/>
</dbReference>
<reference evidence="5 6" key="1">
    <citation type="journal article" date="2016" name="Genome Announc.">
        <title>Draft Genome Sequence of Criibacterium bergeronii gen. nov., sp. nov., Strain CCRI-22567T, Isolated from a Vaginal Sample from a Woman with Bacterial Vaginosis.</title>
        <authorList>
            <person name="Maheux A.F."/>
            <person name="Berube E."/>
            <person name="Boudreau D.K."/>
            <person name="Raymond F."/>
            <person name="Corbeil J."/>
            <person name="Roy P.H."/>
            <person name="Boissinot M."/>
            <person name="Omar R.F."/>
        </authorList>
    </citation>
    <scope>NUCLEOTIDE SEQUENCE [LARGE SCALE GENOMIC DNA]</scope>
    <source>
        <strain evidence="5 6">CCRI-22567</strain>
    </source>
</reference>
<protein>
    <submittedName>
        <fullName evidence="5">DeoR/GlpR transcriptional regulator</fullName>
    </submittedName>
</protein>
<accession>A0A371IP01</accession>
<dbReference type="RefSeq" id="WP_068911563.1">
    <property type="nucleotide sequence ID" value="NZ_MBEW02000001.1"/>
</dbReference>
<comment type="caution">
    <text evidence="5">The sequence shown here is derived from an EMBL/GenBank/DDBJ whole genome shotgun (WGS) entry which is preliminary data.</text>
</comment>
<dbReference type="GO" id="GO:0003677">
    <property type="term" value="F:DNA binding"/>
    <property type="evidence" value="ECO:0007669"/>
    <property type="project" value="UniProtKB-KW"/>
</dbReference>
<gene>
    <name evidence="5" type="ORF">BBG48_000430</name>
</gene>
<dbReference type="Proteomes" id="UP000093352">
    <property type="component" value="Unassembled WGS sequence"/>
</dbReference>
<feature type="domain" description="HTH deoR-type" evidence="4">
    <location>
        <begin position="8"/>
        <end position="63"/>
    </location>
</feature>
<dbReference type="STRING" id="1871336.BBG48_00725"/>
<dbReference type="InterPro" id="IPR050313">
    <property type="entry name" value="Carb_Metab_HTH_regulators"/>
</dbReference>
<dbReference type="Pfam" id="PF00455">
    <property type="entry name" value="DeoRC"/>
    <property type="match status" value="1"/>
</dbReference>
<keyword evidence="3" id="KW-0804">Transcription</keyword>
<sequence length="254" mass="28508">MKRSRKLLKKRRNHILEIVEKLGDVKVLDLAENLGVSPITIRRDLLYLEDRKLLSRYYGGVKVRQEEKLDEVDEIEICKQKIAKYAASLVEDGDTIFINTSSTALAMIEYITAKDVTVLTNNGNAINHQRSSSLTIILTGGELRHIKGTMVGDPALDSINRTTAKKSFVGCSGLSVEIGMTTEFFNEVKINEAMLTRVVGEAYILADHTKFCKKSSFTSCPIEKIKNIITDDRISGEIIRQYEEKGIKIHQAES</sequence>
<dbReference type="SMART" id="SM01134">
    <property type="entry name" value="DeoRC"/>
    <property type="match status" value="1"/>
</dbReference>
<dbReference type="SUPFAM" id="SSF46785">
    <property type="entry name" value="Winged helix' DNA-binding domain"/>
    <property type="match status" value="1"/>
</dbReference>
<dbReference type="PROSITE" id="PS00894">
    <property type="entry name" value="HTH_DEOR_1"/>
    <property type="match status" value="1"/>
</dbReference>